<dbReference type="RefSeq" id="WP_142902744.1">
    <property type="nucleotide sequence ID" value="NZ_ML660088.1"/>
</dbReference>
<protein>
    <submittedName>
        <fullName evidence="1">Uncharacterized protein</fullName>
    </submittedName>
</protein>
<proteinExistence type="predicted"/>
<comment type="caution">
    <text evidence="1">The sequence shown here is derived from an EMBL/GenBank/DDBJ whole genome shotgun (WGS) entry which is preliminary data.</text>
</comment>
<dbReference type="OrthoDB" id="9963267at2"/>
<name>A0A545U6W5_9GAMM</name>
<accession>A0A545U6W5</accession>
<gene>
    <name evidence="1" type="ORF">FKG94_03130</name>
</gene>
<dbReference type="Proteomes" id="UP000319732">
    <property type="component" value="Unassembled WGS sequence"/>
</dbReference>
<sequence length="103" mass="10946">MADFNALAGLNARQQFVLLGAVPAAYRTADGAVLIDPILVIIQRDVTIIPEGGMATMKTTVLHFLSEEIGTAKVDDYVIAGTERFVVKGLIADDGTVVQVWAS</sequence>
<evidence type="ECO:0000313" key="1">
    <source>
        <dbReference type="EMBL" id="TQV85197.1"/>
    </source>
</evidence>
<reference evidence="1 2" key="1">
    <citation type="submission" date="2019-06" db="EMBL/GenBank/DDBJ databases">
        <title>Whole genome sequence for Cellvibrionaceae sp. R142.</title>
        <authorList>
            <person name="Wang G."/>
        </authorList>
    </citation>
    <scope>NUCLEOTIDE SEQUENCE [LARGE SCALE GENOMIC DNA]</scope>
    <source>
        <strain evidence="1 2">R142</strain>
    </source>
</reference>
<evidence type="ECO:0000313" key="2">
    <source>
        <dbReference type="Proteomes" id="UP000319732"/>
    </source>
</evidence>
<dbReference type="EMBL" id="VHSG01000004">
    <property type="protein sequence ID" value="TQV85197.1"/>
    <property type="molecule type" value="Genomic_DNA"/>
</dbReference>
<organism evidence="1 2">
    <name type="scientific">Exilibacterium tricleocarpae</name>
    <dbReference type="NCBI Taxonomy" id="2591008"/>
    <lineage>
        <taxon>Bacteria</taxon>
        <taxon>Pseudomonadati</taxon>
        <taxon>Pseudomonadota</taxon>
        <taxon>Gammaproteobacteria</taxon>
        <taxon>Cellvibrionales</taxon>
        <taxon>Cellvibrionaceae</taxon>
        <taxon>Exilibacterium</taxon>
    </lineage>
</organism>
<dbReference type="AlphaFoldDB" id="A0A545U6W5"/>
<keyword evidence="2" id="KW-1185">Reference proteome</keyword>